<feature type="transmembrane region" description="Helical" evidence="5">
    <location>
        <begin position="221"/>
        <end position="244"/>
    </location>
</feature>
<protein>
    <submittedName>
        <fullName evidence="7">Uncharacterized membrane protein</fullName>
    </submittedName>
</protein>
<sequence length="299" mass="30210">MDAPAVPPVIFALSLGPAVAWGFTPVIEKRALSNGGRPLQAALTVIVVDTVLYVLALLARGEVPFVDLSAGTLAVFVAAGVFGTALGRIAIFAGNARVGASVSSAVVSARPLFATALAVGFLGEPVGLTTAVGVVVLVCGLAALSVAKGGDLAGWETRDLLVPLAAAVSFAVGNVLRRYGLGVGETTPLEAVALNEFAALVALLAYAVARGRRDVFTAPPRTYLVFAVSGVLTAGALLAMFTALSMPAGRVALVDPLIATAPLFTTVFSYFLLSDLERVTRGIVAGALLVVVGAALVTV</sequence>
<keyword evidence="2 5" id="KW-0812">Transmembrane</keyword>
<keyword evidence="4 5" id="KW-0472">Membrane</keyword>
<evidence type="ECO:0000313" key="7">
    <source>
        <dbReference type="EMBL" id="SFR56789.1"/>
    </source>
</evidence>
<reference evidence="8" key="1">
    <citation type="submission" date="2016-10" db="EMBL/GenBank/DDBJ databases">
        <authorList>
            <person name="Varghese N."/>
            <person name="Submissions S."/>
        </authorList>
    </citation>
    <scope>NUCLEOTIDE SEQUENCE [LARGE SCALE GENOMIC DNA]</scope>
    <source>
        <strain evidence="8">CGMCC 1.7736</strain>
    </source>
</reference>
<dbReference type="RefSeq" id="WP_089807796.1">
    <property type="nucleotide sequence ID" value="NZ_FOYT01000002.1"/>
</dbReference>
<feature type="transmembrane region" description="Helical" evidence="5">
    <location>
        <begin position="159"/>
        <end position="179"/>
    </location>
</feature>
<evidence type="ECO:0000313" key="8">
    <source>
        <dbReference type="Proteomes" id="UP000198531"/>
    </source>
</evidence>
<dbReference type="Proteomes" id="UP000198531">
    <property type="component" value="Unassembled WGS sequence"/>
</dbReference>
<dbReference type="STRING" id="553469.SAMN04487947_2340"/>
<feature type="transmembrane region" description="Helical" evidence="5">
    <location>
        <begin position="6"/>
        <end position="27"/>
    </location>
</feature>
<proteinExistence type="predicted"/>
<comment type="subcellular location">
    <subcellularLocation>
        <location evidence="1">Membrane</location>
        <topology evidence="1">Multi-pass membrane protein</topology>
    </subcellularLocation>
</comment>
<evidence type="ECO:0000256" key="3">
    <source>
        <dbReference type="ARBA" id="ARBA00022989"/>
    </source>
</evidence>
<organism evidence="7 8">
    <name type="scientific">Halogeometricum rufum</name>
    <dbReference type="NCBI Taxonomy" id="553469"/>
    <lineage>
        <taxon>Archaea</taxon>
        <taxon>Methanobacteriati</taxon>
        <taxon>Methanobacteriota</taxon>
        <taxon>Stenosarchaea group</taxon>
        <taxon>Halobacteria</taxon>
        <taxon>Halobacteriales</taxon>
        <taxon>Haloferacaceae</taxon>
        <taxon>Halogeometricum</taxon>
    </lineage>
</organism>
<feature type="transmembrane region" description="Helical" evidence="5">
    <location>
        <begin position="256"/>
        <end position="273"/>
    </location>
</feature>
<feature type="transmembrane region" description="Helical" evidence="5">
    <location>
        <begin position="65"/>
        <end position="86"/>
    </location>
</feature>
<evidence type="ECO:0000256" key="2">
    <source>
        <dbReference type="ARBA" id="ARBA00022692"/>
    </source>
</evidence>
<accession>A0A1I6HQR6</accession>
<dbReference type="OrthoDB" id="282690at2157"/>
<feature type="transmembrane region" description="Helical" evidence="5">
    <location>
        <begin position="191"/>
        <end position="209"/>
    </location>
</feature>
<evidence type="ECO:0000256" key="1">
    <source>
        <dbReference type="ARBA" id="ARBA00004141"/>
    </source>
</evidence>
<dbReference type="InterPro" id="IPR000620">
    <property type="entry name" value="EamA_dom"/>
</dbReference>
<dbReference type="InterPro" id="IPR050638">
    <property type="entry name" value="AA-Vitamin_Transporters"/>
</dbReference>
<name>A0A1I6HQR6_9EURY</name>
<feature type="domain" description="EamA" evidence="6">
    <location>
        <begin position="13"/>
        <end position="145"/>
    </location>
</feature>
<dbReference type="SUPFAM" id="SSF103481">
    <property type="entry name" value="Multidrug resistance efflux transporter EmrE"/>
    <property type="match status" value="2"/>
</dbReference>
<keyword evidence="8" id="KW-1185">Reference proteome</keyword>
<keyword evidence="3 5" id="KW-1133">Transmembrane helix</keyword>
<dbReference type="GO" id="GO:0016020">
    <property type="term" value="C:membrane"/>
    <property type="evidence" value="ECO:0007669"/>
    <property type="project" value="UniProtKB-SubCell"/>
</dbReference>
<dbReference type="PANTHER" id="PTHR32322">
    <property type="entry name" value="INNER MEMBRANE TRANSPORTER"/>
    <property type="match status" value="1"/>
</dbReference>
<dbReference type="EMBL" id="FOYT01000002">
    <property type="protein sequence ID" value="SFR56789.1"/>
    <property type="molecule type" value="Genomic_DNA"/>
</dbReference>
<feature type="transmembrane region" description="Helical" evidence="5">
    <location>
        <begin position="39"/>
        <end position="59"/>
    </location>
</feature>
<feature type="transmembrane region" description="Helical" evidence="5">
    <location>
        <begin position="280"/>
        <end position="298"/>
    </location>
</feature>
<feature type="transmembrane region" description="Helical" evidence="5">
    <location>
        <begin position="128"/>
        <end position="147"/>
    </location>
</feature>
<feature type="domain" description="EamA" evidence="6">
    <location>
        <begin position="164"/>
        <end position="298"/>
    </location>
</feature>
<gene>
    <name evidence="7" type="ORF">SAMN04487947_2340</name>
</gene>
<evidence type="ECO:0000256" key="5">
    <source>
        <dbReference type="SAM" id="Phobius"/>
    </source>
</evidence>
<dbReference type="PANTHER" id="PTHR32322:SF2">
    <property type="entry name" value="EAMA DOMAIN-CONTAINING PROTEIN"/>
    <property type="match status" value="1"/>
</dbReference>
<evidence type="ECO:0000259" key="6">
    <source>
        <dbReference type="Pfam" id="PF00892"/>
    </source>
</evidence>
<dbReference type="AlphaFoldDB" id="A0A1I6HQR6"/>
<dbReference type="Pfam" id="PF00892">
    <property type="entry name" value="EamA"/>
    <property type="match status" value="2"/>
</dbReference>
<dbReference type="InterPro" id="IPR037185">
    <property type="entry name" value="EmrE-like"/>
</dbReference>
<feature type="transmembrane region" description="Helical" evidence="5">
    <location>
        <begin position="98"/>
        <end position="122"/>
    </location>
</feature>
<evidence type="ECO:0000256" key="4">
    <source>
        <dbReference type="ARBA" id="ARBA00023136"/>
    </source>
</evidence>